<accession>A0A2P2KWI2</accession>
<evidence type="ECO:0000313" key="2">
    <source>
        <dbReference type="EMBL" id="MBX10057.1"/>
    </source>
</evidence>
<organism evidence="2">
    <name type="scientific">Rhizophora mucronata</name>
    <name type="common">Asiatic mangrove</name>
    <dbReference type="NCBI Taxonomy" id="61149"/>
    <lineage>
        <taxon>Eukaryota</taxon>
        <taxon>Viridiplantae</taxon>
        <taxon>Streptophyta</taxon>
        <taxon>Embryophyta</taxon>
        <taxon>Tracheophyta</taxon>
        <taxon>Spermatophyta</taxon>
        <taxon>Magnoliopsida</taxon>
        <taxon>eudicotyledons</taxon>
        <taxon>Gunneridae</taxon>
        <taxon>Pentapetalae</taxon>
        <taxon>rosids</taxon>
        <taxon>fabids</taxon>
        <taxon>Malpighiales</taxon>
        <taxon>Rhizophoraceae</taxon>
        <taxon>Rhizophora</taxon>
    </lineage>
</organism>
<name>A0A2P2KWI2_RHIMU</name>
<protein>
    <submittedName>
        <fullName evidence="2">Uncharacterized protein</fullName>
    </submittedName>
</protein>
<sequence length="59" mass="6840">MKEQRRGYRNRLRSLREKEMLSNSGLPTDTHTEHDTKTATQTDNASNLKKLCLVPFCFA</sequence>
<proteinExistence type="predicted"/>
<reference evidence="2" key="1">
    <citation type="submission" date="2018-02" db="EMBL/GenBank/DDBJ databases">
        <title>Rhizophora mucronata_Transcriptome.</title>
        <authorList>
            <person name="Meera S.P."/>
            <person name="Sreeshan A."/>
            <person name="Augustine A."/>
        </authorList>
    </citation>
    <scope>NUCLEOTIDE SEQUENCE</scope>
    <source>
        <tissue evidence="2">Leaf</tissue>
    </source>
</reference>
<evidence type="ECO:0000256" key="1">
    <source>
        <dbReference type="SAM" id="MobiDB-lite"/>
    </source>
</evidence>
<dbReference type="AlphaFoldDB" id="A0A2P2KWI2"/>
<dbReference type="EMBL" id="GGEC01029573">
    <property type="protein sequence ID" value="MBX10057.1"/>
    <property type="molecule type" value="Transcribed_RNA"/>
</dbReference>
<feature type="region of interest" description="Disordered" evidence="1">
    <location>
        <begin position="1"/>
        <end position="44"/>
    </location>
</feature>